<dbReference type="PANTHER" id="PTHR31377:SF0">
    <property type="entry name" value="AGMATINE DEIMINASE-RELATED"/>
    <property type="match status" value="1"/>
</dbReference>
<feature type="region of interest" description="Disordered" evidence="2">
    <location>
        <begin position="1"/>
        <end position="39"/>
    </location>
</feature>
<dbReference type="GO" id="GO:0004668">
    <property type="term" value="F:protein-arginine deiminase activity"/>
    <property type="evidence" value="ECO:0007669"/>
    <property type="project" value="InterPro"/>
</dbReference>
<evidence type="ECO:0000256" key="2">
    <source>
        <dbReference type="SAM" id="MobiDB-lite"/>
    </source>
</evidence>
<keyword evidence="1" id="KW-0378">Hydrolase</keyword>
<dbReference type="Gene3D" id="3.75.10.10">
    <property type="entry name" value="L-arginine/glycine Amidinotransferase, Chain A"/>
    <property type="match status" value="1"/>
</dbReference>
<protein>
    <submittedName>
        <fullName evidence="3">AguA protein</fullName>
    </submittedName>
</protein>
<dbReference type="InterPro" id="IPR007466">
    <property type="entry name" value="Peptidyl-Arg-deiminase_porph"/>
</dbReference>
<proteinExistence type="predicted"/>
<sequence length="371" mass="39626">MRGGSFPNRGPSGGQGSCRQRMGSTCAPEASGMASFRMPEESEGHAATWMVFRASKGIWGADLAPYVEKDLGQIARAIAKYEPVRILVSPKDRPRLSRLVDGVGNIEVFEAEVDDLWVRDTGPVFTVNEAGELRAVKFNFNGWGNKQAHSLDKRVAETIADLAGVELVTSSLVLEGGGLEVDGEGTAIITESCVLNRNRNPGVTRDSAESELKALLGLHKIIWLPGIAGKDITDGHTDFYARFAKPGVVVAGIDSDPASFDKAVMESHLALLQEATDAKGRALEVVTLPVPSKVRRKSEDFAAGYVNFYVANGAVLVPQFGDPAADAHALRTLQMLFPGRVVEQLNIDNVAEGGGGIHCVTQQQPKAIPAP</sequence>
<gene>
    <name evidence="3" type="primary">aguA</name>
    <name evidence="3" type="ORF">SNAT2548_LOCUS21184</name>
</gene>
<evidence type="ECO:0000313" key="3">
    <source>
        <dbReference type="EMBL" id="CAE7388512.1"/>
    </source>
</evidence>
<dbReference type="PANTHER" id="PTHR31377">
    <property type="entry name" value="AGMATINE DEIMINASE-RELATED"/>
    <property type="match status" value="1"/>
</dbReference>
<dbReference type="AlphaFoldDB" id="A0A812QJZ2"/>
<dbReference type="Pfam" id="PF04371">
    <property type="entry name" value="PAD_porph"/>
    <property type="match status" value="1"/>
</dbReference>
<evidence type="ECO:0000313" key="4">
    <source>
        <dbReference type="Proteomes" id="UP000604046"/>
    </source>
</evidence>
<dbReference type="EMBL" id="CAJNDS010002238">
    <property type="protein sequence ID" value="CAE7388512.1"/>
    <property type="molecule type" value="Genomic_DNA"/>
</dbReference>
<comment type="caution">
    <text evidence="3">The sequence shown here is derived from an EMBL/GenBank/DDBJ whole genome shotgun (WGS) entry which is preliminary data.</text>
</comment>
<dbReference type="Proteomes" id="UP000604046">
    <property type="component" value="Unassembled WGS sequence"/>
</dbReference>
<name>A0A812QJZ2_9DINO</name>
<keyword evidence="4" id="KW-1185">Reference proteome</keyword>
<accession>A0A812QJZ2</accession>
<dbReference type="GO" id="GO:0047632">
    <property type="term" value="F:agmatine deiminase activity"/>
    <property type="evidence" value="ECO:0007669"/>
    <property type="project" value="TreeGrafter"/>
</dbReference>
<dbReference type="OrthoDB" id="544103at2759"/>
<dbReference type="GO" id="GO:0009446">
    <property type="term" value="P:putrescine biosynthetic process"/>
    <property type="evidence" value="ECO:0007669"/>
    <property type="project" value="InterPro"/>
</dbReference>
<reference evidence="3" key="1">
    <citation type="submission" date="2021-02" db="EMBL/GenBank/DDBJ databases">
        <authorList>
            <person name="Dougan E. K."/>
            <person name="Rhodes N."/>
            <person name="Thang M."/>
            <person name="Chan C."/>
        </authorList>
    </citation>
    <scope>NUCLEOTIDE SEQUENCE</scope>
</reference>
<dbReference type="SUPFAM" id="SSF55909">
    <property type="entry name" value="Pentein"/>
    <property type="match status" value="1"/>
</dbReference>
<organism evidence="3 4">
    <name type="scientific">Symbiodinium natans</name>
    <dbReference type="NCBI Taxonomy" id="878477"/>
    <lineage>
        <taxon>Eukaryota</taxon>
        <taxon>Sar</taxon>
        <taxon>Alveolata</taxon>
        <taxon>Dinophyceae</taxon>
        <taxon>Suessiales</taxon>
        <taxon>Symbiodiniaceae</taxon>
        <taxon>Symbiodinium</taxon>
    </lineage>
</organism>
<evidence type="ECO:0000256" key="1">
    <source>
        <dbReference type="ARBA" id="ARBA00022801"/>
    </source>
</evidence>